<feature type="domain" description="NF-X1-type" evidence="8">
    <location>
        <begin position="651"/>
        <end position="680"/>
    </location>
</feature>
<feature type="domain" description="NF-X1-type" evidence="8">
    <location>
        <begin position="301"/>
        <end position="321"/>
    </location>
</feature>
<evidence type="ECO:0000256" key="6">
    <source>
        <dbReference type="SAM" id="Coils"/>
    </source>
</evidence>
<dbReference type="STRING" id="37546.A0A1B0FDQ3"/>
<dbReference type="Pfam" id="PF01422">
    <property type="entry name" value="zf-NF-X1"/>
    <property type="match status" value="10"/>
</dbReference>
<dbReference type="VEuPathDB" id="VectorBase:GMOY001723"/>
<dbReference type="AlphaFoldDB" id="A0A1B0FDQ3"/>
<accession>A0A1B0FDQ3</accession>
<feature type="domain" description="NF-X1-type" evidence="8">
    <location>
        <begin position="690"/>
        <end position="708"/>
    </location>
</feature>
<dbReference type="EnsemblMetazoa" id="GMOY001723-RA">
    <property type="protein sequence ID" value="GMOY001723-PA"/>
    <property type="gene ID" value="GMOY001723"/>
</dbReference>
<feature type="domain" description="NF-X1-type" evidence="8">
    <location>
        <begin position="355"/>
        <end position="374"/>
    </location>
</feature>
<dbReference type="CDD" id="cd16697">
    <property type="entry name" value="RING-CH-C4HC3_NFXL1"/>
    <property type="match status" value="1"/>
</dbReference>
<evidence type="ECO:0000256" key="2">
    <source>
        <dbReference type="ARBA" id="ARBA00022723"/>
    </source>
</evidence>
<evidence type="ECO:0000256" key="7">
    <source>
        <dbReference type="SAM" id="Phobius"/>
    </source>
</evidence>
<feature type="coiled-coil region" evidence="6">
    <location>
        <begin position="816"/>
        <end position="843"/>
    </location>
</feature>
<dbReference type="SMART" id="SM00438">
    <property type="entry name" value="ZnF_NFX"/>
    <property type="match status" value="10"/>
</dbReference>
<dbReference type="CDD" id="cd06008">
    <property type="entry name" value="NF-X1-zinc-finger"/>
    <property type="match status" value="5"/>
</dbReference>
<dbReference type="PANTHER" id="PTHR12360:SF1">
    <property type="entry name" value="NF-X1-TYPE ZINC FINGER PROTEIN NFXL1"/>
    <property type="match status" value="1"/>
</dbReference>
<proteinExistence type="inferred from homology"/>
<evidence type="ECO:0000256" key="5">
    <source>
        <dbReference type="ARBA" id="ARBA00022833"/>
    </source>
</evidence>
<dbReference type="InterPro" id="IPR034078">
    <property type="entry name" value="NFX1_fam"/>
</dbReference>
<keyword evidence="7" id="KW-0472">Membrane</keyword>
<dbReference type="PANTHER" id="PTHR12360">
    <property type="entry name" value="NUCLEAR TRANSCRIPTION FACTOR, X-BOX BINDING 1 NFX1"/>
    <property type="match status" value="1"/>
</dbReference>
<organism evidence="9 10">
    <name type="scientific">Glossina morsitans morsitans</name>
    <name type="common">Savannah tsetse fly</name>
    <dbReference type="NCBI Taxonomy" id="37546"/>
    <lineage>
        <taxon>Eukaryota</taxon>
        <taxon>Metazoa</taxon>
        <taxon>Ecdysozoa</taxon>
        <taxon>Arthropoda</taxon>
        <taxon>Hexapoda</taxon>
        <taxon>Insecta</taxon>
        <taxon>Pterygota</taxon>
        <taxon>Neoptera</taxon>
        <taxon>Endopterygota</taxon>
        <taxon>Diptera</taxon>
        <taxon>Brachycera</taxon>
        <taxon>Muscomorpha</taxon>
        <taxon>Hippoboscoidea</taxon>
        <taxon>Glossinidae</taxon>
        <taxon>Glossina</taxon>
    </lineage>
</organism>
<keyword evidence="5" id="KW-0862">Zinc</keyword>
<feature type="domain" description="NF-X1-type" evidence="8">
    <location>
        <begin position="487"/>
        <end position="506"/>
    </location>
</feature>
<keyword evidence="2" id="KW-0479">Metal-binding</keyword>
<dbReference type="InterPro" id="IPR000967">
    <property type="entry name" value="Znf_NFX1"/>
</dbReference>
<keyword evidence="3" id="KW-0677">Repeat</keyword>
<keyword evidence="10" id="KW-1185">Reference proteome</keyword>
<feature type="domain" description="NF-X1-type" evidence="8">
    <location>
        <begin position="248"/>
        <end position="266"/>
    </location>
</feature>
<keyword evidence="7" id="KW-1133">Transmembrane helix</keyword>
<dbReference type="GO" id="GO:0000981">
    <property type="term" value="F:DNA-binding transcription factor activity, RNA polymerase II-specific"/>
    <property type="evidence" value="ECO:0007669"/>
    <property type="project" value="TreeGrafter"/>
</dbReference>
<sequence>MEDMASSMLPAEAGNNVHNMPAVTTQDDALASNARLRANKPFPIPIPIGDKSNDKNTSRKFYEAHAKNLEAAKKLVEKYVSSSEEEDELDETKILKALYENYSDRKEDEHLLAKTASFLENILHSGSATCLICIASVKRTDAIWSCKHCYCFFHLNCIRRWANDSMAQRKVQERNIQGYYNHLGEYVPPKKEKALHWCCPQCRREFQPNEKPTTYECFCGRETDPLPQPWLLPHSCGEICGKLLQPNCSHKCNVLCHPGPCPPCAQYAIISCKCGKSQPKSMRCLEKDWECQEKCNLLLPCGRHKCRQLCHKPQQCPPCSQKSIQACECGAESMKRQCCERKWQCQQICSKLYACGIHICKKVCHSGDCGECPLSLPRSCPCGKTKKVGPCTEIIDTCGDTCQKILACGQHTCTQRCHKGSCNLCLVITKKKCRCGLHEKELPCSKEFTCETKCKQSRDCGIHSCNRKCCDRNCPPCNKVCGQPLSCGKHKCQSVCHKGPCYPCGQQSQVNCRCGKTRKSVPCGRERTVRIACLELCKIPSKCHHVNQHRCHKNECPPCSQICGLPNNITGCGHICKAKCHSYVKVSSKSNSDTVHIWEATKRIEYKSLPHPRCEEKVLVACIGGHEVEERPCWNSKPNSCQHLCNRQLPCGNHKCTLICHFVSHPDNMEAQQGCMSCENGCNIPRPNGCIHNCPRPCHLPPCNPCNAVIKTKCHCGLMHIIYKCCDYYNNQGNETDMSERQERLKSCGNRCLKNYSCGHRCAAQCHAGPCPETNNCRKRLRIYCECKRLKQEISCDKHRAGLTKLMCDENCLEIIKKSEMSRQMAEESLRKQEEERNRLEVEQFEKRFNKRKHKERKSIELKEKREINWKLLFMYAGIFSAILLAVGLAFYEDH</sequence>
<keyword evidence="6" id="KW-0175">Coiled coil</keyword>
<feature type="domain" description="NF-X1-type" evidence="8">
    <location>
        <begin position="408"/>
        <end position="427"/>
    </location>
</feature>
<evidence type="ECO:0000313" key="10">
    <source>
        <dbReference type="Proteomes" id="UP000092444"/>
    </source>
</evidence>
<dbReference type="GO" id="GO:0005634">
    <property type="term" value="C:nucleus"/>
    <property type="evidence" value="ECO:0007669"/>
    <property type="project" value="InterPro"/>
</dbReference>
<comment type="similarity">
    <text evidence="1">Belongs to the NFX1 family.</text>
</comment>
<dbReference type="EMBL" id="CCAG010004130">
    <property type="status" value="NOT_ANNOTATED_CDS"/>
    <property type="molecule type" value="Genomic_DNA"/>
</dbReference>
<dbReference type="PhylomeDB" id="A0A1B0FDQ3"/>
<evidence type="ECO:0000256" key="3">
    <source>
        <dbReference type="ARBA" id="ARBA00022737"/>
    </source>
</evidence>
<feature type="transmembrane region" description="Helical" evidence="7">
    <location>
        <begin position="872"/>
        <end position="892"/>
    </location>
</feature>
<reference evidence="9" key="1">
    <citation type="submission" date="2020-05" db="UniProtKB">
        <authorList>
            <consortium name="EnsemblMetazoa"/>
        </authorList>
    </citation>
    <scope>IDENTIFICATION</scope>
    <source>
        <strain evidence="9">Yale</strain>
    </source>
</reference>
<evidence type="ECO:0000256" key="1">
    <source>
        <dbReference type="ARBA" id="ARBA00007269"/>
    </source>
</evidence>
<evidence type="ECO:0000259" key="8">
    <source>
        <dbReference type="SMART" id="SM00438"/>
    </source>
</evidence>
<name>A0A1B0FDQ3_GLOMM</name>
<feature type="domain" description="NF-X1-type" evidence="8">
    <location>
        <begin position="758"/>
        <end position="779"/>
    </location>
</feature>
<feature type="domain" description="NF-X1-type" evidence="8">
    <location>
        <begin position="460"/>
        <end position="479"/>
    </location>
</feature>
<evidence type="ECO:0000313" key="9">
    <source>
        <dbReference type="EnsemblMetazoa" id="GMOY001723-PA"/>
    </source>
</evidence>
<keyword evidence="7" id="KW-0812">Transmembrane</keyword>
<dbReference type="Proteomes" id="UP000092444">
    <property type="component" value="Unassembled WGS sequence"/>
</dbReference>
<keyword evidence="4" id="KW-0863">Zinc-finger</keyword>
<feature type="domain" description="NF-X1-type" evidence="8">
    <location>
        <begin position="543"/>
        <end position="561"/>
    </location>
</feature>
<dbReference type="GO" id="GO:0000977">
    <property type="term" value="F:RNA polymerase II transcription regulatory region sequence-specific DNA binding"/>
    <property type="evidence" value="ECO:0007669"/>
    <property type="project" value="TreeGrafter"/>
</dbReference>
<protein>
    <recommendedName>
        <fullName evidence="8">NF-X1-type domain-containing protein</fullName>
    </recommendedName>
</protein>
<evidence type="ECO:0000256" key="4">
    <source>
        <dbReference type="ARBA" id="ARBA00022771"/>
    </source>
</evidence>
<dbReference type="GO" id="GO:0008270">
    <property type="term" value="F:zinc ion binding"/>
    <property type="evidence" value="ECO:0007669"/>
    <property type="project" value="UniProtKB-KW"/>
</dbReference>